<protein>
    <submittedName>
        <fullName evidence="1">Uncharacterized protein</fullName>
    </submittedName>
</protein>
<evidence type="ECO:0000313" key="1">
    <source>
        <dbReference type="EMBL" id="KAJ3480429.1"/>
    </source>
</evidence>
<keyword evidence="2" id="KW-1185">Reference proteome</keyword>
<dbReference type="EMBL" id="JANAKD010001348">
    <property type="protein sequence ID" value="KAJ3480429.1"/>
    <property type="molecule type" value="Genomic_DNA"/>
</dbReference>
<gene>
    <name evidence="1" type="ORF">NLG97_g8077</name>
</gene>
<reference evidence="1" key="1">
    <citation type="submission" date="2022-07" db="EMBL/GenBank/DDBJ databases">
        <title>Genome Sequence of Lecanicillium saksenae.</title>
        <authorList>
            <person name="Buettner E."/>
        </authorList>
    </citation>
    <scope>NUCLEOTIDE SEQUENCE</scope>
    <source>
        <strain evidence="1">VT-O1</strain>
    </source>
</reference>
<comment type="caution">
    <text evidence="1">The sequence shown here is derived from an EMBL/GenBank/DDBJ whole genome shotgun (WGS) entry which is preliminary data.</text>
</comment>
<evidence type="ECO:0000313" key="2">
    <source>
        <dbReference type="Proteomes" id="UP001148737"/>
    </source>
</evidence>
<sequence length="487" mass="54250">MPVCSGIFSRGGRSLLLPLHEWLPIRKRLHALLNGTAIRQYDRTQETESTAMLANYCLNPGAWYLHHRTFSLSVIVRIIFGQQFKMSESDIIDLQAAVRVFIGLLGKTPLDWFPNLTKIPKLFQIWRGSLEKIANAHHITYKRWYDPMREQVERGTAPSSFLSNWLSDLGLDKAQKKEEEEAMYTVIELLEAGFDTTRQALNIMAMAAMEYPDVFRRARLEVDGVCGVGSDARLPTLADMKGLPYICAMVKEILRWRLITPFIIEHACSEDVEFDGYSFPAGTGFSINVAAVSNECDEPSVFRPERWLNGYEADVTHGLWIFGGGRRACVGSRVAQRSLFLCVSKLVQSVDFSLNGQYDSHVFNSHVEGEPFPLHASIRNAIICSSSVFHHLPSPRPSGGATTWSSLSFGTGLVSSTRICRTIGQTNSGSFDPSTARTCTPLRFAGSVVRQRRAHSTRSVMLSSPPSSNVTVPCAVRYLTVAGKKYA</sequence>
<name>A0ACC1QL49_9HYPO</name>
<accession>A0ACC1QL49</accession>
<organism evidence="1 2">
    <name type="scientific">Lecanicillium saksenae</name>
    <dbReference type="NCBI Taxonomy" id="468837"/>
    <lineage>
        <taxon>Eukaryota</taxon>
        <taxon>Fungi</taxon>
        <taxon>Dikarya</taxon>
        <taxon>Ascomycota</taxon>
        <taxon>Pezizomycotina</taxon>
        <taxon>Sordariomycetes</taxon>
        <taxon>Hypocreomycetidae</taxon>
        <taxon>Hypocreales</taxon>
        <taxon>Cordycipitaceae</taxon>
        <taxon>Lecanicillium</taxon>
    </lineage>
</organism>
<dbReference type="Proteomes" id="UP001148737">
    <property type="component" value="Unassembled WGS sequence"/>
</dbReference>
<proteinExistence type="predicted"/>